<evidence type="ECO:0000256" key="2">
    <source>
        <dbReference type="ARBA" id="ARBA00006190"/>
    </source>
</evidence>
<keyword evidence="6" id="KW-0472">Membrane</keyword>
<sequence>VHDLEFADIESRVVEGLKAGNESLKMMHRLLSVEDVEKIMDETREAVEYQNEIDSIMTGGLSDTDMADVEDELAEILGQTEEPSVRLPDVPAEPLPEPEPAKASLAKLKRKKEAEEMIAA</sequence>
<reference evidence="9" key="1">
    <citation type="submission" date="2022-11" db="UniProtKB">
        <authorList>
            <consortium name="WormBaseParasite"/>
        </authorList>
    </citation>
    <scope>IDENTIFICATION</scope>
</reference>
<dbReference type="GO" id="GO:0005771">
    <property type="term" value="C:multivesicular body"/>
    <property type="evidence" value="ECO:0007669"/>
    <property type="project" value="TreeGrafter"/>
</dbReference>
<proteinExistence type="inferred from homology"/>
<dbReference type="PANTHER" id="PTHR22761:SF5">
    <property type="entry name" value="CHARGED MULTIVESICULAR BODY PROTEIN 6"/>
    <property type="match status" value="1"/>
</dbReference>
<dbReference type="GO" id="GO:0032511">
    <property type="term" value="P:late endosome to vacuole transport via multivesicular body sorting pathway"/>
    <property type="evidence" value="ECO:0007669"/>
    <property type="project" value="TreeGrafter"/>
</dbReference>
<dbReference type="InterPro" id="IPR005024">
    <property type="entry name" value="Snf7_fam"/>
</dbReference>
<dbReference type="GO" id="GO:0000815">
    <property type="term" value="C:ESCRT III complex"/>
    <property type="evidence" value="ECO:0007669"/>
    <property type="project" value="TreeGrafter"/>
</dbReference>
<name>A0A914VHL0_9BILA</name>
<dbReference type="PANTHER" id="PTHR22761">
    <property type="entry name" value="CHARGED MULTIVESICULAR BODY PROTEIN"/>
    <property type="match status" value="1"/>
</dbReference>
<evidence type="ECO:0000256" key="3">
    <source>
        <dbReference type="ARBA" id="ARBA00022448"/>
    </source>
</evidence>
<feature type="region of interest" description="Disordered" evidence="7">
    <location>
        <begin position="78"/>
        <end position="120"/>
    </location>
</feature>
<evidence type="ECO:0000313" key="8">
    <source>
        <dbReference type="Proteomes" id="UP000887566"/>
    </source>
</evidence>
<evidence type="ECO:0000256" key="5">
    <source>
        <dbReference type="ARBA" id="ARBA00022927"/>
    </source>
</evidence>
<organism evidence="8 9">
    <name type="scientific">Plectus sambesii</name>
    <dbReference type="NCBI Taxonomy" id="2011161"/>
    <lineage>
        <taxon>Eukaryota</taxon>
        <taxon>Metazoa</taxon>
        <taxon>Ecdysozoa</taxon>
        <taxon>Nematoda</taxon>
        <taxon>Chromadorea</taxon>
        <taxon>Plectida</taxon>
        <taxon>Plectina</taxon>
        <taxon>Plectoidea</taxon>
        <taxon>Plectidae</taxon>
        <taxon>Plectus</taxon>
    </lineage>
</organism>
<keyword evidence="8" id="KW-1185">Reference proteome</keyword>
<keyword evidence="4" id="KW-0967">Endosome</keyword>
<dbReference type="GO" id="GO:0015031">
    <property type="term" value="P:protein transport"/>
    <property type="evidence" value="ECO:0007669"/>
    <property type="project" value="UniProtKB-KW"/>
</dbReference>
<dbReference type="Pfam" id="PF03357">
    <property type="entry name" value="Snf7"/>
    <property type="match status" value="1"/>
</dbReference>
<comment type="similarity">
    <text evidence="2">Belongs to the SNF7 family.</text>
</comment>
<dbReference type="Gene3D" id="6.10.140.1230">
    <property type="match status" value="1"/>
</dbReference>
<dbReference type="GO" id="GO:0006900">
    <property type="term" value="P:vesicle budding from membrane"/>
    <property type="evidence" value="ECO:0007669"/>
    <property type="project" value="TreeGrafter"/>
</dbReference>
<dbReference type="WBParaSite" id="PSAMB.scaffold197size66919.g3582.t1">
    <property type="protein sequence ID" value="PSAMB.scaffold197size66919.g3582.t1"/>
    <property type="gene ID" value="PSAMB.scaffold197size66919.g3582"/>
</dbReference>
<evidence type="ECO:0000256" key="6">
    <source>
        <dbReference type="ARBA" id="ARBA00023136"/>
    </source>
</evidence>
<keyword evidence="3" id="KW-0813">Transport</keyword>
<protein>
    <submittedName>
        <fullName evidence="9">Charged multivesicular body protein 6</fullName>
    </submittedName>
</protein>
<comment type="subcellular location">
    <subcellularLocation>
        <location evidence="1">Endosome membrane</location>
    </subcellularLocation>
</comment>
<keyword evidence="5" id="KW-0653">Protein transport</keyword>
<accession>A0A914VHL0</accession>
<dbReference type="AlphaFoldDB" id="A0A914VHL0"/>
<evidence type="ECO:0000256" key="7">
    <source>
        <dbReference type="SAM" id="MobiDB-lite"/>
    </source>
</evidence>
<dbReference type="Proteomes" id="UP000887566">
    <property type="component" value="Unplaced"/>
</dbReference>
<evidence type="ECO:0000313" key="9">
    <source>
        <dbReference type="WBParaSite" id="PSAMB.scaffold197size66919.g3582.t1"/>
    </source>
</evidence>
<evidence type="ECO:0000256" key="4">
    <source>
        <dbReference type="ARBA" id="ARBA00022753"/>
    </source>
</evidence>
<evidence type="ECO:0000256" key="1">
    <source>
        <dbReference type="ARBA" id="ARBA00004608"/>
    </source>
</evidence>